<dbReference type="GO" id="GO:0043565">
    <property type="term" value="F:sequence-specific DNA binding"/>
    <property type="evidence" value="ECO:0007669"/>
    <property type="project" value="InterPro"/>
</dbReference>
<gene>
    <name evidence="8" type="ORF">MNBD_DELTA01-859</name>
</gene>
<dbReference type="InterPro" id="IPR025943">
    <property type="entry name" value="Sigma_54_int_dom_ATP-bd_2"/>
</dbReference>
<dbReference type="PROSITE" id="PS00676">
    <property type="entry name" value="SIGMA54_INTERACT_2"/>
    <property type="match status" value="1"/>
</dbReference>
<dbReference type="InterPro" id="IPR001789">
    <property type="entry name" value="Sig_transdc_resp-reg_receiver"/>
</dbReference>
<dbReference type="AlphaFoldDB" id="A0A3B0QXX5"/>
<dbReference type="SUPFAM" id="SSF46689">
    <property type="entry name" value="Homeodomain-like"/>
    <property type="match status" value="1"/>
</dbReference>
<dbReference type="CDD" id="cd00009">
    <property type="entry name" value="AAA"/>
    <property type="match status" value="1"/>
</dbReference>
<evidence type="ECO:0000259" key="7">
    <source>
        <dbReference type="PROSITE" id="PS50110"/>
    </source>
</evidence>
<evidence type="ECO:0000256" key="3">
    <source>
        <dbReference type="ARBA" id="ARBA00023015"/>
    </source>
</evidence>
<reference evidence="8" key="1">
    <citation type="submission" date="2018-06" db="EMBL/GenBank/DDBJ databases">
        <authorList>
            <person name="Zhirakovskaya E."/>
        </authorList>
    </citation>
    <scope>NUCLEOTIDE SEQUENCE</scope>
</reference>
<dbReference type="InterPro" id="IPR025944">
    <property type="entry name" value="Sigma_54_int_dom_CS"/>
</dbReference>
<dbReference type="CDD" id="cd00156">
    <property type="entry name" value="REC"/>
    <property type="match status" value="1"/>
</dbReference>
<protein>
    <submittedName>
        <fullName evidence="8">Response regulatory protein</fullName>
    </submittedName>
</protein>
<dbReference type="PROSITE" id="PS00688">
    <property type="entry name" value="SIGMA54_INTERACT_3"/>
    <property type="match status" value="1"/>
</dbReference>
<dbReference type="Gene3D" id="3.40.50.300">
    <property type="entry name" value="P-loop containing nucleotide triphosphate hydrolases"/>
    <property type="match status" value="1"/>
</dbReference>
<accession>A0A3B0QXX5</accession>
<dbReference type="SUPFAM" id="SSF52540">
    <property type="entry name" value="P-loop containing nucleoside triphosphate hydrolases"/>
    <property type="match status" value="1"/>
</dbReference>
<sequence>MAKQILMIVEDDQSIRKQMKWALAADYEVIVAGDRKEALEAARKGAKVVTLDLGLPPDADGAGEGLLCLKELLRVDPYLKVIIITGNTDKANAHEGISSGAYDYMSKPVDMDELRIVLKRAFHVADIEYENKELKSKVERDAVFEDILGTSNLMQEIFSTITKVAPTEVPVLITGESGTGKELVARAIHQRSSRKDDPFIAINCGAIPENLLESELFGHEKGAFTGAHAQKLGKIELANKGTIFFDEVGELPLQLQVKLLRFLQEQEIERIGGKKTIKVDVRVLAATNRELEQCIAEGTFREDMYYRLALIHMKIPPLRERKDDVMLCAMVFLQRFAREQAKSFKGFTTGAVDAIGCYRWPGNVRELENRVKRAVIMAEGKRITEKDLSISPDDSASTEAVITLKDNRELAEKEFIGRALLRNSGNISRTATELGVSRPTLYDLMKKHGFGSLE</sequence>
<dbReference type="InterPro" id="IPR011006">
    <property type="entry name" value="CheY-like_superfamily"/>
</dbReference>
<dbReference type="Pfam" id="PF00158">
    <property type="entry name" value="Sigma54_activat"/>
    <property type="match status" value="1"/>
</dbReference>
<evidence type="ECO:0000256" key="2">
    <source>
        <dbReference type="ARBA" id="ARBA00022840"/>
    </source>
</evidence>
<evidence type="ECO:0000256" key="4">
    <source>
        <dbReference type="ARBA" id="ARBA00023125"/>
    </source>
</evidence>
<dbReference type="Pfam" id="PF00072">
    <property type="entry name" value="Response_reg"/>
    <property type="match status" value="1"/>
</dbReference>
<name>A0A3B0QXX5_9ZZZZ</name>
<dbReference type="FunFam" id="3.40.50.300:FF:000006">
    <property type="entry name" value="DNA-binding transcriptional regulator NtrC"/>
    <property type="match status" value="1"/>
</dbReference>
<dbReference type="InterPro" id="IPR014264">
    <property type="entry name" value="PEP-CTERM_resp_reg"/>
</dbReference>
<dbReference type="InterPro" id="IPR058031">
    <property type="entry name" value="AAA_lid_NorR"/>
</dbReference>
<dbReference type="Pfam" id="PF25601">
    <property type="entry name" value="AAA_lid_14"/>
    <property type="match status" value="1"/>
</dbReference>
<proteinExistence type="predicted"/>
<keyword evidence="1" id="KW-0547">Nucleotide-binding</keyword>
<dbReference type="GO" id="GO:0005524">
    <property type="term" value="F:ATP binding"/>
    <property type="evidence" value="ECO:0007669"/>
    <property type="project" value="UniProtKB-KW"/>
</dbReference>
<dbReference type="Gene3D" id="3.40.50.2300">
    <property type="match status" value="1"/>
</dbReference>
<dbReference type="InterPro" id="IPR009057">
    <property type="entry name" value="Homeodomain-like_sf"/>
</dbReference>
<dbReference type="GO" id="GO:0000160">
    <property type="term" value="P:phosphorelay signal transduction system"/>
    <property type="evidence" value="ECO:0007669"/>
    <property type="project" value="InterPro"/>
</dbReference>
<dbReference type="InterPro" id="IPR027417">
    <property type="entry name" value="P-loop_NTPase"/>
</dbReference>
<dbReference type="PROSITE" id="PS50045">
    <property type="entry name" value="SIGMA54_INTERACT_4"/>
    <property type="match status" value="1"/>
</dbReference>
<dbReference type="PROSITE" id="PS50110">
    <property type="entry name" value="RESPONSE_REGULATORY"/>
    <property type="match status" value="1"/>
</dbReference>
<dbReference type="GO" id="GO:0006355">
    <property type="term" value="P:regulation of DNA-templated transcription"/>
    <property type="evidence" value="ECO:0007669"/>
    <property type="project" value="InterPro"/>
</dbReference>
<dbReference type="NCBIfam" id="TIGR02915">
    <property type="entry name" value="PEP_resp_reg"/>
    <property type="match status" value="1"/>
</dbReference>
<dbReference type="InterPro" id="IPR003593">
    <property type="entry name" value="AAA+_ATPase"/>
</dbReference>
<feature type="domain" description="Sigma-54 factor interaction" evidence="6">
    <location>
        <begin position="147"/>
        <end position="376"/>
    </location>
</feature>
<dbReference type="Pfam" id="PF02954">
    <property type="entry name" value="HTH_8"/>
    <property type="match status" value="1"/>
</dbReference>
<dbReference type="SMART" id="SM00448">
    <property type="entry name" value="REC"/>
    <property type="match status" value="1"/>
</dbReference>
<keyword evidence="4" id="KW-0238">DNA-binding</keyword>
<evidence type="ECO:0000259" key="6">
    <source>
        <dbReference type="PROSITE" id="PS50045"/>
    </source>
</evidence>
<feature type="domain" description="Response regulatory" evidence="7">
    <location>
        <begin position="5"/>
        <end position="122"/>
    </location>
</feature>
<evidence type="ECO:0000256" key="5">
    <source>
        <dbReference type="ARBA" id="ARBA00023163"/>
    </source>
</evidence>
<dbReference type="InterPro" id="IPR025662">
    <property type="entry name" value="Sigma_54_int_dom_ATP-bd_1"/>
</dbReference>
<organism evidence="8">
    <name type="scientific">hydrothermal vent metagenome</name>
    <dbReference type="NCBI Taxonomy" id="652676"/>
    <lineage>
        <taxon>unclassified sequences</taxon>
        <taxon>metagenomes</taxon>
        <taxon>ecological metagenomes</taxon>
    </lineage>
</organism>
<dbReference type="PROSITE" id="PS00675">
    <property type="entry name" value="SIGMA54_INTERACT_1"/>
    <property type="match status" value="1"/>
</dbReference>
<keyword evidence="2" id="KW-0067">ATP-binding</keyword>
<dbReference type="SUPFAM" id="SSF52172">
    <property type="entry name" value="CheY-like"/>
    <property type="match status" value="1"/>
</dbReference>
<dbReference type="SMART" id="SM00382">
    <property type="entry name" value="AAA"/>
    <property type="match status" value="1"/>
</dbReference>
<keyword evidence="3" id="KW-0805">Transcription regulation</keyword>
<dbReference type="PANTHER" id="PTHR32071">
    <property type="entry name" value="TRANSCRIPTIONAL REGULATORY PROTEIN"/>
    <property type="match status" value="1"/>
</dbReference>
<dbReference type="PANTHER" id="PTHR32071:SF113">
    <property type="entry name" value="ALGINATE BIOSYNTHESIS TRANSCRIPTIONAL REGULATORY PROTEIN ALGB"/>
    <property type="match status" value="1"/>
</dbReference>
<dbReference type="EMBL" id="UOEA01000077">
    <property type="protein sequence ID" value="VAV84931.1"/>
    <property type="molecule type" value="Genomic_DNA"/>
</dbReference>
<evidence type="ECO:0000313" key="8">
    <source>
        <dbReference type="EMBL" id="VAV84931.1"/>
    </source>
</evidence>
<dbReference type="Gene3D" id="1.10.8.60">
    <property type="match status" value="1"/>
</dbReference>
<dbReference type="InterPro" id="IPR002078">
    <property type="entry name" value="Sigma_54_int"/>
</dbReference>
<dbReference type="Gene3D" id="1.10.10.60">
    <property type="entry name" value="Homeodomain-like"/>
    <property type="match status" value="1"/>
</dbReference>
<keyword evidence="5" id="KW-0804">Transcription</keyword>
<dbReference type="PRINTS" id="PR01590">
    <property type="entry name" value="HTHFIS"/>
</dbReference>
<evidence type="ECO:0000256" key="1">
    <source>
        <dbReference type="ARBA" id="ARBA00022741"/>
    </source>
</evidence>
<dbReference type="InterPro" id="IPR002197">
    <property type="entry name" value="HTH_Fis"/>
</dbReference>